<organism evidence="1">
    <name type="scientific">hydrothermal vent metagenome</name>
    <dbReference type="NCBI Taxonomy" id="652676"/>
    <lineage>
        <taxon>unclassified sequences</taxon>
        <taxon>metagenomes</taxon>
        <taxon>ecological metagenomes</taxon>
    </lineage>
</organism>
<protein>
    <recommendedName>
        <fullName evidence="2">PEGA domain-containing protein</fullName>
    </recommendedName>
</protein>
<dbReference type="EMBL" id="FPHP01000044">
    <property type="protein sequence ID" value="SFV75601.1"/>
    <property type="molecule type" value="Genomic_DNA"/>
</dbReference>
<dbReference type="AlphaFoldDB" id="A0A1W1D4P2"/>
<sequence>MNKLLFLLFLLLPSLLSASIILEAQGSGESLQSAKKDALVALSSLIQVNINSSLTTNLQTSKHNKKEDVKLTTQDISTITTQNYLVGVKYEKLPTSKGVKVKAYLDDEALQKSIQTLYEAINRDVSHLSSNELEELLKKSEYLLVLIKFDDTIVSKQKVLALRDTIQKTLTMGQITLHILPKDVNIWIDNQKFQNDKTYFIAPTKHQIVIKKDGYLTLVRNFYIYKNHKITFHNHLMKKSTLPKTIAIRGAGIFLADIQSELSAYHIQYDKNSDYIISFRIQKQQIPTYLDVKMYKLQIVANLQYKDKLLVSKRGRLNTVVEMQLKQKELRLLRALIKAVLKEYSLR</sequence>
<evidence type="ECO:0008006" key="2">
    <source>
        <dbReference type="Google" id="ProtNLM"/>
    </source>
</evidence>
<gene>
    <name evidence="1" type="ORF">MNB_SM-3-1016</name>
</gene>
<accession>A0A1W1D4P2</accession>
<reference evidence="1" key="1">
    <citation type="submission" date="2016-10" db="EMBL/GenBank/DDBJ databases">
        <authorList>
            <person name="de Groot N.N."/>
        </authorList>
    </citation>
    <scope>NUCLEOTIDE SEQUENCE</scope>
</reference>
<proteinExistence type="predicted"/>
<dbReference type="Gene3D" id="3.10.28.20">
    <property type="entry name" value="Acetamidase/Formamidase-like domains"/>
    <property type="match status" value="1"/>
</dbReference>
<evidence type="ECO:0000313" key="1">
    <source>
        <dbReference type="EMBL" id="SFV75601.1"/>
    </source>
</evidence>
<name>A0A1W1D4P2_9ZZZZ</name>